<name>Q8FTH0_COREF</name>
<reference evidence="9 10" key="1">
    <citation type="journal article" date="2003" name="Genome Res.">
        <title>Comparative complete genome sequence analysis of the amino acid replacements responsible for the thermostability of Corynebacterium efficiens.</title>
        <authorList>
            <person name="Nishio Y."/>
            <person name="Nakamura Y."/>
            <person name="Kawarabayasi Y."/>
            <person name="Usuda Y."/>
            <person name="Kimura E."/>
            <person name="Sugimoto S."/>
            <person name="Matsui K."/>
            <person name="Yamagishi A."/>
            <person name="Kikuchi H."/>
            <person name="Ikeo K."/>
            <person name="Gojobori T."/>
        </authorList>
    </citation>
    <scope>NUCLEOTIDE SEQUENCE [LARGE SCALE GENOMIC DNA]</scope>
    <source>
        <strain evidence="10">DSM 44549 / YS-314 / AJ 12310 / JCM 11189 / NBRC 100395</strain>
    </source>
</reference>
<dbReference type="GO" id="GO:0015297">
    <property type="term" value="F:antiporter activity"/>
    <property type="evidence" value="ECO:0007669"/>
    <property type="project" value="InterPro"/>
</dbReference>
<evidence type="ECO:0000256" key="5">
    <source>
        <dbReference type="ARBA" id="ARBA00022692"/>
    </source>
</evidence>
<evidence type="ECO:0000313" key="10">
    <source>
        <dbReference type="Proteomes" id="UP000001409"/>
    </source>
</evidence>
<feature type="transmembrane region" description="Helical" evidence="8">
    <location>
        <begin position="243"/>
        <end position="265"/>
    </location>
</feature>
<evidence type="ECO:0000256" key="4">
    <source>
        <dbReference type="ARBA" id="ARBA00022475"/>
    </source>
</evidence>
<keyword evidence="6 8" id="KW-1133">Transmembrane helix</keyword>
<dbReference type="GO" id="GO:0005886">
    <property type="term" value="C:plasma membrane"/>
    <property type="evidence" value="ECO:0007669"/>
    <property type="project" value="UniProtKB-SubCell"/>
</dbReference>
<feature type="transmembrane region" description="Helical" evidence="8">
    <location>
        <begin position="180"/>
        <end position="199"/>
    </location>
</feature>
<proteinExistence type="inferred from homology"/>
<accession>Q8FTH0</accession>
<dbReference type="eggNOG" id="COG0798">
    <property type="taxonomic scope" value="Bacteria"/>
</dbReference>
<sequence>MATSCSTTCSAKLPGTMNPSAIIQWWDRHQILLYLTAILAGAVVGLTRPQVAPGAEASINPVLMVLLYATFLGIPLTRLGEAARDIRFLGTVLVLNFLVAPIVVFGLSRVIAHDQVLLVGVLLVLLAPCIDYVIVFTGLAGGDHTRLLAATPLLMLAQIVLIPVYMGLMVGPGLFRVIDLAAFGEAFLLLIVLPLLLAAATQALHAVRIMALAEGLMVPVMMLTLTVVVTSQVDAVSHQMGQLLQVIPLYIAFPLIMVPVGMGVAKLGGQPPAAARAVVFSGATRNSLVVLPLALALPPAFGLAAVVVVTQTLVELIFMVILVRLIPRLITQKAR</sequence>
<keyword evidence="7 8" id="KW-0472">Membrane</keyword>
<feature type="transmembrane region" description="Helical" evidence="8">
    <location>
        <begin position="117"/>
        <end position="140"/>
    </location>
</feature>
<dbReference type="KEGG" id="cef:CE1599"/>
<dbReference type="GO" id="GO:0015104">
    <property type="term" value="F:antimonite transmembrane transporter activity"/>
    <property type="evidence" value="ECO:0007669"/>
    <property type="project" value="TreeGrafter"/>
</dbReference>
<keyword evidence="4" id="KW-1003">Cell membrane</keyword>
<evidence type="ECO:0000256" key="8">
    <source>
        <dbReference type="SAM" id="Phobius"/>
    </source>
</evidence>
<dbReference type="Proteomes" id="UP000001409">
    <property type="component" value="Chromosome"/>
</dbReference>
<dbReference type="InterPro" id="IPR002657">
    <property type="entry name" value="BilAc:Na_symport/Acr3"/>
</dbReference>
<dbReference type="Gene3D" id="1.20.1530.20">
    <property type="match status" value="1"/>
</dbReference>
<feature type="transmembrane region" description="Helical" evidence="8">
    <location>
        <begin position="57"/>
        <end position="76"/>
    </location>
</feature>
<feature type="transmembrane region" description="Helical" evidence="8">
    <location>
        <begin position="303"/>
        <end position="326"/>
    </location>
</feature>
<keyword evidence="5 8" id="KW-0812">Transmembrane</keyword>
<dbReference type="AlphaFoldDB" id="Q8FTH0"/>
<evidence type="ECO:0000256" key="2">
    <source>
        <dbReference type="ARBA" id="ARBA00010110"/>
    </source>
</evidence>
<evidence type="ECO:0000256" key="7">
    <source>
        <dbReference type="ARBA" id="ARBA00023136"/>
    </source>
</evidence>
<comment type="similarity">
    <text evidence="2">Belongs to the arsenical resistance-3 (ACR3) (TC 2.A.59) family.</text>
</comment>
<feature type="transmembrane region" description="Helical" evidence="8">
    <location>
        <begin position="88"/>
        <end position="111"/>
    </location>
</feature>
<dbReference type="STRING" id="196164.gene:10742018"/>
<dbReference type="EMBL" id="BA000035">
    <property type="protein sequence ID" value="BAC18409.1"/>
    <property type="molecule type" value="Genomic_DNA"/>
</dbReference>
<dbReference type="PANTHER" id="PTHR43057:SF1">
    <property type="entry name" value="ARSENICAL-RESISTANCE PROTEIN 3"/>
    <property type="match status" value="1"/>
</dbReference>
<evidence type="ECO:0008006" key="11">
    <source>
        <dbReference type="Google" id="ProtNLM"/>
    </source>
</evidence>
<dbReference type="HOGENOM" id="CLU_022869_1_1_11"/>
<dbReference type="PANTHER" id="PTHR43057">
    <property type="entry name" value="ARSENITE EFFLUX TRANSPORTER"/>
    <property type="match status" value="1"/>
</dbReference>
<dbReference type="GO" id="GO:0015105">
    <property type="term" value="F:arsenite transmembrane transporter activity"/>
    <property type="evidence" value="ECO:0007669"/>
    <property type="project" value="TreeGrafter"/>
</dbReference>
<feature type="transmembrane region" description="Helical" evidence="8">
    <location>
        <begin position="147"/>
        <end position="168"/>
    </location>
</feature>
<dbReference type="InterPro" id="IPR038770">
    <property type="entry name" value="Na+/solute_symporter_sf"/>
</dbReference>
<dbReference type="InterPro" id="IPR004706">
    <property type="entry name" value="Arsenical-R_Acr3"/>
</dbReference>
<comment type="subcellular location">
    <subcellularLocation>
        <location evidence="1">Cell membrane</location>
        <topology evidence="1">Multi-pass membrane protein</topology>
    </subcellularLocation>
</comment>
<organism evidence="9 10">
    <name type="scientific">Corynebacterium efficiens (strain DSM 44549 / YS-314 / AJ 12310 / JCM 11189 / NBRC 100395)</name>
    <dbReference type="NCBI Taxonomy" id="196164"/>
    <lineage>
        <taxon>Bacteria</taxon>
        <taxon>Bacillati</taxon>
        <taxon>Actinomycetota</taxon>
        <taxon>Actinomycetes</taxon>
        <taxon>Mycobacteriales</taxon>
        <taxon>Corynebacteriaceae</taxon>
        <taxon>Corynebacterium</taxon>
    </lineage>
</organism>
<evidence type="ECO:0000313" key="9">
    <source>
        <dbReference type="EMBL" id="BAC18409.1"/>
    </source>
</evidence>
<protein>
    <recommendedName>
        <fullName evidence="11">Arsenic resistance protein</fullName>
    </recommendedName>
</protein>
<keyword evidence="3" id="KW-0813">Transport</keyword>
<evidence type="ECO:0000256" key="1">
    <source>
        <dbReference type="ARBA" id="ARBA00004651"/>
    </source>
</evidence>
<evidence type="ECO:0000256" key="6">
    <source>
        <dbReference type="ARBA" id="ARBA00022989"/>
    </source>
</evidence>
<evidence type="ECO:0000256" key="3">
    <source>
        <dbReference type="ARBA" id="ARBA00022448"/>
    </source>
</evidence>
<feature type="transmembrane region" description="Helical" evidence="8">
    <location>
        <begin position="211"/>
        <end position="231"/>
    </location>
</feature>
<keyword evidence="10" id="KW-1185">Reference proteome</keyword>
<dbReference type="Pfam" id="PF01758">
    <property type="entry name" value="SBF"/>
    <property type="match status" value="1"/>
</dbReference>